<evidence type="ECO:0000256" key="2">
    <source>
        <dbReference type="SAM" id="MobiDB-lite"/>
    </source>
</evidence>
<dbReference type="Proteomes" id="UP001626628">
    <property type="component" value="Chromosome"/>
</dbReference>
<dbReference type="NCBIfam" id="NF033748">
    <property type="entry name" value="class_F_sortase"/>
    <property type="match status" value="1"/>
</dbReference>
<dbReference type="CDD" id="cd05829">
    <property type="entry name" value="Sortase_F"/>
    <property type="match status" value="1"/>
</dbReference>
<keyword evidence="3" id="KW-0732">Signal</keyword>
<feature type="compositionally biased region" description="Low complexity" evidence="2">
    <location>
        <begin position="23"/>
        <end position="55"/>
    </location>
</feature>
<evidence type="ECO:0000256" key="1">
    <source>
        <dbReference type="ARBA" id="ARBA00022801"/>
    </source>
</evidence>
<dbReference type="Gene3D" id="2.40.260.10">
    <property type="entry name" value="Sortase"/>
    <property type="match status" value="1"/>
</dbReference>
<gene>
    <name evidence="4" type="ORF">WAB15_00075</name>
</gene>
<feature type="chain" id="PRO_5047393013" evidence="3">
    <location>
        <begin position="28"/>
        <end position="219"/>
    </location>
</feature>
<dbReference type="SUPFAM" id="SSF63817">
    <property type="entry name" value="Sortase"/>
    <property type="match status" value="1"/>
</dbReference>
<dbReference type="InterPro" id="IPR006311">
    <property type="entry name" value="TAT_signal"/>
</dbReference>
<accession>A0ABZ2QDB8</accession>
<evidence type="ECO:0000256" key="3">
    <source>
        <dbReference type="SAM" id="SignalP"/>
    </source>
</evidence>
<dbReference type="RefSeq" id="WP_407284783.1">
    <property type="nucleotide sequence ID" value="NZ_CP147982.1"/>
</dbReference>
<organism evidence="4 5">
    <name type="scientific">Streptomyces sirii</name>
    <dbReference type="NCBI Taxonomy" id="3127701"/>
    <lineage>
        <taxon>Bacteria</taxon>
        <taxon>Bacillati</taxon>
        <taxon>Actinomycetota</taxon>
        <taxon>Actinomycetes</taxon>
        <taxon>Kitasatosporales</taxon>
        <taxon>Streptomycetaceae</taxon>
        <taxon>Streptomyces</taxon>
    </lineage>
</organism>
<reference evidence="4 5" key="1">
    <citation type="submission" date="2024-03" db="EMBL/GenBank/DDBJ databases">
        <title>The complete genome of Streptomyces sirii sp.nov.</title>
        <authorList>
            <person name="Zakalyukina Y.V."/>
            <person name="Belik A.R."/>
            <person name="Biryukov M.V."/>
            <person name="Baturina O.A."/>
            <person name="Kabilov M.R."/>
        </authorList>
    </citation>
    <scope>NUCLEOTIDE SEQUENCE [LARGE SCALE GENOMIC DNA]</scope>
    <source>
        <strain evidence="4 5">BP-8</strain>
    </source>
</reference>
<feature type="compositionally biased region" description="Gly residues" evidence="2">
    <location>
        <begin position="56"/>
        <end position="65"/>
    </location>
</feature>
<dbReference type="EMBL" id="CP147982">
    <property type="protein sequence ID" value="WXK74516.1"/>
    <property type="molecule type" value="Genomic_DNA"/>
</dbReference>
<keyword evidence="1" id="KW-0378">Hydrolase</keyword>
<proteinExistence type="predicted"/>
<protein>
    <submittedName>
        <fullName evidence="4">Class F sortase</fullName>
    </submittedName>
</protein>
<dbReference type="InterPro" id="IPR023365">
    <property type="entry name" value="Sortase_dom-sf"/>
</dbReference>
<feature type="signal peptide" evidence="3">
    <location>
        <begin position="1"/>
        <end position="27"/>
    </location>
</feature>
<evidence type="ECO:0000313" key="4">
    <source>
        <dbReference type="EMBL" id="WXK74516.1"/>
    </source>
</evidence>
<feature type="region of interest" description="Disordered" evidence="2">
    <location>
        <begin position="23"/>
        <end position="118"/>
    </location>
</feature>
<feature type="compositionally biased region" description="Polar residues" evidence="2">
    <location>
        <begin position="78"/>
        <end position="88"/>
    </location>
</feature>
<dbReference type="PROSITE" id="PS51318">
    <property type="entry name" value="TAT"/>
    <property type="match status" value="1"/>
</dbReference>
<dbReference type="InterPro" id="IPR005754">
    <property type="entry name" value="Sortase"/>
</dbReference>
<dbReference type="PROSITE" id="PS51257">
    <property type="entry name" value="PROKAR_LIPOPROTEIN"/>
    <property type="match status" value="1"/>
</dbReference>
<dbReference type="Pfam" id="PF04203">
    <property type="entry name" value="Sortase"/>
    <property type="match status" value="1"/>
</dbReference>
<evidence type="ECO:0000313" key="5">
    <source>
        <dbReference type="Proteomes" id="UP001626628"/>
    </source>
</evidence>
<sequence length="219" mass="22647">MRGWGRREAVSCAAAAALLLLGGCAGGDPASQAPPAGQQRAQGGQAASGTEKGTGTESGQGGEQETGGARKAAPQRISVPSLNISSTLEALGKKKDGAMETPVDPDKAGWYTPGPAPGEKGPAVIAGHVSWNGKPSVFHRLSSLKAGAAIEVERADGKSAKFTVSRVAQYPKNKFPTIEVYKNIDRPGLRLITCGGDYDASQHYYPDNVVVFAELSEAE</sequence>
<keyword evidence="5" id="KW-1185">Reference proteome</keyword>
<dbReference type="InterPro" id="IPR042001">
    <property type="entry name" value="Sortase_F"/>
</dbReference>
<name>A0ABZ2QDB8_9ACTN</name>